<organism evidence="2 3">
    <name type="scientific">Boletus edulis BED1</name>
    <dbReference type="NCBI Taxonomy" id="1328754"/>
    <lineage>
        <taxon>Eukaryota</taxon>
        <taxon>Fungi</taxon>
        <taxon>Dikarya</taxon>
        <taxon>Basidiomycota</taxon>
        <taxon>Agaricomycotina</taxon>
        <taxon>Agaricomycetes</taxon>
        <taxon>Agaricomycetidae</taxon>
        <taxon>Boletales</taxon>
        <taxon>Boletineae</taxon>
        <taxon>Boletaceae</taxon>
        <taxon>Boletoideae</taxon>
        <taxon>Boletus</taxon>
    </lineage>
</organism>
<dbReference type="EMBL" id="WHUW01000040">
    <property type="protein sequence ID" value="KAF8432425.1"/>
    <property type="molecule type" value="Genomic_DNA"/>
</dbReference>
<evidence type="ECO:0000256" key="1">
    <source>
        <dbReference type="SAM" id="MobiDB-lite"/>
    </source>
</evidence>
<sequence>MDHVTNARGKDVMVWLIIAEPLSCSYRLDYASLTHNFRKSPLIWDDPNMKPDSWGWKIRVLAFPRRAIELMKFGGSVSYTSACMAVGWRDREDAEDGEACGAEESRWRAHSLSSNGKRIKDCKPPSLGLYFRKQASGGRMETRTRQTADTPGEGVGKLSEPRSQRKQLSDLTGYTLYWSPICTYQQWVPNSRATHVDRLPVYPIKTESSQEPPRKISWIELLEQPAN</sequence>
<reference evidence="2" key="1">
    <citation type="submission" date="2019-10" db="EMBL/GenBank/DDBJ databases">
        <authorList>
            <consortium name="DOE Joint Genome Institute"/>
            <person name="Kuo A."/>
            <person name="Miyauchi S."/>
            <person name="Kiss E."/>
            <person name="Drula E."/>
            <person name="Kohler A."/>
            <person name="Sanchez-Garcia M."/>
            <person name="Andreopoulos B."/>
            <person name="Barry K.W."/>
            <person name="Bonito G."/>
            <person name="Buee M."/>
            <person name="Carver A."/>
            <person name="Chen C."/>
            <person name="Cichocki N."/>
            <person name="Clum A."/>
            <person name="Culley D."/>
            <person name="Crous P.W."/>
            <person name="Fauchery L."/>
            <person name="Girlanda M."/>
            <person name="Hayes R."/>
            <person name="Keri Z."/>
            <person name="LaButti K."/>
            <person name="Lipzen A."/>
            <person name="Lombard V."/>
            <person name="Magnuson J."/>
            <person name="Maillard F."/>
            <person name="Morin E."/>
            <person name="Murat C."/>
            <person name="Nolan M."/>
            <person name="Ohm R."/>
            <person name="Pangilinan J."/>
            <person name="Pereira M."/>
            <person name="Perotto S."/>
            <person name="Peter M."/>
            <person name="Riley R."/>
            <person name="Sitrit Y."/>
            <person name="Stielow B."/>
            <person name="Szollosi G."/>
            <person name="Zifcakova L."/>
            <person name="Stursova M."/>
            <person name="Spatafora J.W."/>
            <person name="Tedersoo L."/>
            <person name="Vaario L.-M."/>
            <person name="Yamada A."/>
            <person name="Yan M."/>
            <person name="Wang P."/>
            <person name="Xu J."/>
            <person name="Bruns T."/>
            <person name="Baldrian P."/>
            <person name="Vilgalys R."/>
            <person name="Henrissat B."/>
            <person name="Grigoriev I.V."/>
            <person name="Hibbett D."/>
            <person name="Nagy L.G."/>
            <person name="Martin F.M."/>
        </authorList>
    </citation>
    <scope>NUCLEOTIDE SEQUENCE</scope>
    <source>
        <strain evidence="2">BED1</strain>
    </source>
</reference>
<dbReference type="AlphaFoldDB" id="A0AAD4GA67"/>
<feature type="region of interest" description="Disordered" evidence="1">
    <location>
        <begin position="135"/>
        <end position="164"/>
    </location>
</feature>
<protein>
    <submittedName>
        <fullName evidence="2">Uncharacterized protein</fullName>
    </submittedName>
</protein>
<dbReference type="Proteomes" id="UP001194468">
    <property type="component" value="Unassembled WGS sequence"/>
</dbReference>
<name>A0AAD4GA67_BOLED</name>
<evidence type="ECO:0000313" key="3">
    <source>
        <dbReference type="Proteomes" id="UP001194468"/>
    </source>
</evidence>
<gene>
    <name evidence="2" type="ORF">L210DRAFT_3507459</name>
</gene>
<accession>A0AAD4GA67</accession>
<comment type="caution">
    <text evidence="2">The sequence shown here is derived from an EMBL/GenBank/DDBJ whole genome shotgun (WGS) entry which is preliminary data.</text>
</comment>
<evidence type="ECO:0000313" key="2">
    <source>
        <dbReference type="EMBL" id="KAF8432425.1"/>
    </source>
</evidence>
<proteinExistence type="predicted"/>
<keyword evidence="3" id="KW-1185">Reference proteome</keyword>
<reference evidence="2" key="2">
    <citation type="journal article" date="2020" name="Nat. Commun.">
        <title>Large-scale genome sequencing of mycorrhizal fungi provides insights into the early evolution of symbiotic traits.</title>
        <authorList>
            <person name="Miyauchi S."/>
            <person name="Kiss E."/>
            <person name="Kuo A."/>
            <person name="Drula E."/>
            <person name="Kohler A."/>
            <person name="Sanchez-Garcia M."/>
            <person name="Morin E."/>
            <person name="Andreopoulos B."/>
            <person name="Barry K.W."/>
            <person name="Bonito G."/>
            <person name="Buee M."/>
            <person name="Carver A."/>
            <person name="Chen C."/>
            <person name="Cichocki N."/>
            <person name="Clum A."/>
            <person name="Culley D."/>
            <person name="Crous P.W."/>
            <person name="Fauchery L."/>
            <person name="Girlanda M."/>
            <person name="Hayes R.D."/>
            <person name="Keri Z."/>
            <person name="LaButti K."/>
            <person name="Lipzen A."/>
            <person name="Lombard V."/>
            <person name="Magnuson J."/>
            <person name="Maillard F."/>
            <person name="Murat C."/>
            <person name="Nolan M."/>
            <person name="Ohm R.A."/>
            <person name="Pangilinan J."/>
            <person name="Pereira M.F."/>
            <person name="Perotto S."/>
            <person name="Peter M."/>
            <person name="Pfister S."/>
            <person name="Riley R."/>
            <person name="Sitrit Y."/>
            <person name="Stielow J.B."/>
            <person name="Szollosi G."/>
            <person name="Zifcakova L."/>
            <person name="Stursova M."/>
            <person name="Spatafora J.W."/>
            <person name="Tedersoo L."/>
            <person name="Vaario L.M."/>
            <person name="Yamada A."/>
            <person name="Yan M."/>
            <person name="Wang P."/>
            <person name="Xu J."/>
            <person name="Bruns T."/>
            <person name="Baldrian P."/>
            <person name="Vilgalys R."/>
            <person name="Dunand C."/>
            <person name="Henrissat B."/>
            <person name="Grigoriev I.V."/>
            <person name="Hibbett D."/>
            <person name="Nagy L.G."/>
            <person name="Martin F.M."/>
        </authorList>
    </citation>
    <scope>NUCLEOTIDE SEQUENCE</scope>
    <source>
        <strain evidence="2">BED1</strain>
    </source>
</reference>